<evidence type="ECO:0000256" key="7">
    <source>
        <dbReference type="ARBA" id="ARBA00023180"/>
    </source>
</evidence>
<keyword evidence="6 9" id="KW-0472">Membrane</keyword>
<dbReference type="GO" id="GO:0030431">
    <property type="term" value="P:sleep"/>
    <property type="evidence" value="ECO:0007669"/>
    <property type="project" value="InterPro"/>
</dbReference>
<evidence type="ECO:0000256" key="2">
    <source>
        <dbReference type="ARBA" id="ARBA00022622"/>
    </source>
</evidence>
<sequence>MKYNIKLICLLVALVVILFIENGFAIRCYQCTTDTDPKCADPFDNRTVGLTECLPKELGEDSRLAIPKMCRKIRQKVHGSWRYIRGCGFLGEVGIRGDERFCLMRTGTYNIFMEYCSCNSRDGCNSSYLTKVSNMLLGTIVLIPVLKILYWLYNDRK</sequence>
<evidence type="ECO:0000256" key="8">
    <source>
        <dbReference type="ARBA" id="ARBA00023288"/>
    </source>
</evidence>
<dbReference type="AlphaFoldDB" id="A0A0T6B2T8"/>
<feature type="transmembrane region" description="Helical" evidence="9">
    <location>
        <begin position="135"/>
        <end position="153"/>
    </location>
</feature>
<feature type="signal peptide" evidence="10">
    <location>
        <begin position="1"/>
        <end position="25"/>
    </location>
</feature>
<keyword evidence="3 9" id="KW-0812">Transmembrane</keyword>
<evidence type="ECO:0000256" key="3">
    <source>
        <dbReference type="ARBA" id="ARBA00022692"/>
    </source>
</evidence>
<evidence type="ECO:0000256" key="4">
    <source>
        <dbReference type="ARBA" id="ARBA00022729"/>
    </source>
</evidence>
<protein>
    <submittedName>
        <fullName evidence="11">Uncharacterized protein</fullName>
    </submittedName>
</protein>
<reference evidence="11 12" key="1">
    <citation type="submission" date="2015-09" db="EMBL/GenBank/DDBJ databases">
        <title>Draft genome of the scarab beetle Oryctes borbonicus.</title>
        <authorList>
            <person name="Meyer J.M."/>
            <person name="Markov G.V."/>
            <person name="Baskaran P."/>
            <person name="Herrmann M."/>
            <person name="Sommer R.J."/>
            <person name="Roedelsperger C."/>
        </authorList>
    </citation>
    <scope>NUCLEOTIDE SEQUENCE [LARGE SCALE GENOMIC DNA]</scope>
    <source>
        <strain evidence="11">OB123</strain>
        <tissue evidence="11">Whole animal</tissue>
    </source>
</reference>
<keyword evidence="5 9" id="KW-1133">Transmembrane helix</keyword>
<evidence type="ECO:0000256" key="5">
    <source>
        <dbReference type="ARBA" id="ARBA00022989"/>
    </source>
</evidence>
<gene>
    <name evidence="11" type="ORF">AMK59_5614</name>
</gene>
<dbReference type="GO" id="GO:0098552">
    <property type="term" value="C:side of membrane"/>
    <property type="evidence" value="ECO:0007669"/>
    <property type="project" value="UniProtKB-KW"/>
</dbReference>
<keyword evidence="8" id="KW-0449">Lipoprotein</keyword>
<evidence type="ECO:0000256" key="1">
    <source>
        <dbReference type="ARBA" id="ARBA00004589"/>
    </source>
</evidence>
<dbReference type="InterPro" id="IPR050975">
    <property type="entry name" value="Sleep_regulator"/>
</dbReference>
<proteinExistence type="predicted"/>
<dbReference type="Proteomes" id="UP000051574">
    <property type="component" value="Unassembled WGS sequence"/>
</dbReference>
<name>A0A0T6B2T8_9SCAR</name>
<dbReference type="InterPro" id="IPR031424">
    <property type="entry name" value="QVR-like"/>
</dbReference>
<keyword evidence="4 10" id="KW-0732">Signal</keyword>
<evidence type="ECO:0000256" key="9">
    <source>
        <dbReference type="SAM" id="Phobius"/>
    </source>
</evidence>
<dbReference type="PANTHER" id="PTHR33562">
    <property type="entry name" value="ATILLA, ISOFORM B-RELATED-RELATED"/>
    <property type="match status" value="1"/>
</dbReference>
<organism evidence="11 12">
    <name type="scientific">Oryctes borbonicus</name>
    <dbReference type="NCBI Taxonomy" id="1629725"/>
    <lineage>
        <taxon>Eukaryota</taxon>
        <taxon>Metazoa</taxon>
        <taxon>Ecdysozoa</taxon>
        <taxon>Arthropoda</taxon>
        <taxon>Hexapoda</taxon>
        <taxon>Insecta</taxon>
        <taxon>Pterygota</taxon>
        <taxon>Neoptera</taxon>
        <taxon>Endopterygota</taxon>
        <taxon>Coleoptera</taxon>
        <taxon>Polyphaga</taxon>
        <taxon>Scarabaeiformia</taxon>
        <taxon>Scarabaeidae</taxon>
        <taxon>Dynastinae</taxon>
        <taxon>Oryctes</taxon>
    </lineage>
</organism>
<dbReference type="CDD" id="cd23592">
    <property type="entry name" value="TFP_LU_ECD_Crok"/>
    <property type="match status" value="1"/>
</dbReference>
<evidence type="ECO:0000256" key="6">
    <source>
        <dbReference type="ARBA" id="ARBA00023136"/>
    </source>
</evidence>
<evidence type="ECO:0000313" key="11">
    <source>
        <dbReference type="EMBL" id="KRT81673.1"/>
    </source>
</evidence>
<evidence type="ECO:0000313" key="12">
    <source>
        <dbReference type="Proteomes" id="UP000051574"/>
    </source>
</evidence>
<dbReference type="Pfam" id="PF17064">
    <property type="entry name" value="QVR"/>
    <property type="match status" value="1"/>
</dbReference>
<keyword evidence="2" id="KW-0336">GPI-anchor</keyword>
<feature type="chain" id="PRO_5021454678" evidence="10">
    <location>
        <begin position="26"/>
        <end position="157"/>
    </location>
</feature>
<dbReference type="GO" id="GO:0032222">
    <property type="term" value="P:regulation of synaptic transmission, cholinergic"/>
    <property type="evidence" value="ECO:0007669"/>
    <property type="project" value="InterPro"/>
</dbReference>
<comment type="caution">
    <text evidence="11">The sequence shown here is derived from an EMBL/GenBank/DDBJ whole genome shotgun (WGS) entry which is preliminary data.</text>
</comment>
<keyword evidence="7" id="KW-0325">Glycoprotein</keyword>
<keyword evidence="12" id="KW-1185">Reference proteome</keyword>
<comment type="subcellular location">
    <subcellularLocation>
        <location evidence="1">Membrane</location>
        <topology evidence="1">Lipid-anchor</topology>
        <topology evidence="1">GPI-anchor</topology>
    </subcellularLocation>
</comment>
<dbReference type="PANTHER" id="PTHR33562:SF2">
    <property type="entry name" value="PROTEIN QUIVER"/>
    <property type="match status" value="1"/>
</dbReference>
<dbReference type="OrthoDB" id="6110560at2759"/>
<dbReference type="EMBL" id="LJIG01016081">
    <property type="protein sequence ID" value="KRT81673.1"/>
    <property type="molecule type" value="Genomic_DNA"/>
</dbReference>
<accession>A0A0T6B2T8</accession>
<evidence type="ECO:0000256" key="10">
    <source>
        <dbReference type="SAM" id="SignalP"/>
    </source>
</evidence>